<sequence>MRFRPGRDYSDGEVEWMVARHLCHPSTSLMAAVAAELRRRGFLQDVPGGTRLSVEGVRWVLDGDKLFRSRKADAASGKAWWQLPLNSQHVLLAEGLIAGEQTRTYRPEPSGGVPMFDAFRCVLLGAGKEVVLQFRCASGPVPTSPGLGTFSEAGDCFACVEHAVSAGDVCVECTVTSEDRLPPFRLDGRLGGSWLVLWCQPMPTPE</sequence>
<reference evidence="1 2" key="1">
    <citation type="submission" date="2016-02" db="EMBL/GenBank/DDBJ databases">
        <title>Genome analysis of coral dinoflagellate symbionts highlights evolutionary adaptations to a symbiotic lifestyle.</title>
        <authorList>
            <person name="Aranda M."/>
            <person name="Li Y."/>
            <person name="Liew Y.J."/>
            <person name="Baumgarten S."/>
            <person name="Simakov O."/>
            <person name="Wilson M."/>
            <person name="Piel J."/>
            <person name="Ashoor H."/>
            <person name="Bougouffa S."/>
            <person name="Bajic V.B."/>
            <person name="Ryu T."/>
            <person name="Ravasi T."/>
            <person name="Bayer T."/>
            <person name="Micklem G."/>
            <person name="Kim H."/>
            <person name="Bhak J."/>
            <person name="Lajeunesse T.C."/>
            <person name="Voolstra C.R."/>
        </authorList>
    </citation>
    <scope>NUCLEOTIDE SEQUENCE [LARGE SCALE GENOMIC DNA]</scope>
    <source>
        <strain evidence="1 2">CCMP2467</strain>
    </source>
</reference>
<organism evidence="1 2">
    <name type="scientific">Symbiodinium microadriaticum</name>
    <name type="common">Dinoflagellate</name>
    <name type="synonym">Zooxanthella microadriatica</name>
    <dbReference type="NCBI Taxonomy" id="2951"/>
    <lineage>
        <taxon>Eukaryota</taxon>
        <taxon>Sar</taxon>
        <taxon>Alveolata</taxon>
        <taxon>Dinophyceae</taxon>
        <taxon>Suessiales</taxon>
        <taxon>Symbiodiniaceae</taxon>
        <taxon>Symbiodinium</taxon>
    </lineage>
</organism>
<dbReference type="Proteomes" id="UP000186817">
    <property type="component" value="Unassembled WGS sequence"/>
</dbReference>
<evidence type="ECO:0000313" key="2">
    <source>
        <dbReference type="Proteomes" id="UP000186817"/>
    </source>
</evidence>
<dbReference type="AlphaFoldDB" id="A0A1Q9BY99"/>
<dbReference type="EMBL" id="LSRX01002365">
    <property type="protein sequence ID" value="OLP75629.1"/>
    <property type="molecule type" value="Genomic_DNA"/>
</dbReference>
<feature type="non-terminal residue" evidence="1">
    <location>
        <position position="206"/>
    </location>
</feature>
<evidence type="ECO:0000313" key="1">
    <source>
        <dbReference type="EMBL" id="OLP75629.1"/>
    </source>
</evidence>
<proteinExistence type="predicted"/>
<keyword evidence="2" id="KW-1185">Reference proteome</keyword>
<gene>
    <name evidence="1" type="ORF">AK812_SmicGene44546</name>
</gene>
<dbReference type="OrthoDB" id="443090at2759"/>
<protein>
    <submittedName>
        <fullName evidence="1">Uncharacterized protein</fullName>
    </submittedName>
</protein>
<name>A0A1Q9BY99_SYMMI</name>
<accession>A0A1Q9BY99</accession>
<comment type="caution">
    <text evidence="1">The sequence shown here is derived from an EMBL/GenBank/DDBJ whole genome shotgun (WGS) entry which is preliminary data.</text>
</comment>